<feature type="region of interest" description="Disordered" evidence="1">
    <location>
        <begin position="14"/>
        <end position="35"/>
    </location>
</feature>
<sequence>MAAPCLLSPAGSALAPLETSPRGPRCQAQGDEGRENVGPQSLLLVYVHYQTACTEGACVVLMWLPEWPKQCQHCQKKQARLLQQLIRLKQKSPCLQQTSAPEQEKHRKWRGGKQEQVALETGGVQSHIQRVGRHLLVSKAALLSLVCHPSAYLFCLFLNCLLQALAQLSSNLQLPKTMRRQFAWRRLTSASSGAELVSSLADTMTTHMQKQKKPMHVGSSTLPELTTEISRQYYNQQKIVCRPFHHLSPMSRSHAHRHVQTHRRLPAARRADRTPLARQPASRMSPSALPVPIKIKRHQEASADKTDHCP</sequence>
<dbReference type="Proteomes" id="UP000296049">
    <property type="component" value="Unassembled WGS sequence"/>
</dbReference>
<name>R0LSW9_ANAPL</name>
<organism evidence="2 3">
    <name type="scientific">Anas platyrhynchos</name>
    <name type="common">Mallard</name>
    <name type="synonym">Anas boschas</name>
    <dbReference type="NCBI Taxonomy" id="8839"/>
    <lineage>
        <taxon>Eukaryota</taxon>
        <taxon>Metazoa</taxon>
        <taxon>Chordata</taxon>
        <taxon>Craniata</taxon>
        <taxon>Vertebrata</taxon>
        <taxon>Euteleostomi</taxon>
        <taxon>Archelosauria</taxon>
        <taxon>Archosauria</taxon>
        <taxon>Dinosauria</taxon>
        <taxon>Saurischia</taxon>
        <taxon>Theropoda</taxon>
        <taxon>Coelurosauria</taxon>
        <taxon>Aves</taxon>
        <taxon>Neognathae</taxon>
        <taxon>Galloanserae</taxon>
        <taxon>Anseriformes</taxon>
        <taxon>Anatidae</taxon>
        <taxon>Anatinae</taxon>
        <taxon>Anas</taxon>
    </lineage>
</organism>
<feature type="region of interest" description="Disordered" evidence="1">
    <location>
        <begin position="257"/>
        <end position="288"/>
    </location>
</feature>
<evidence type="ECO:0000256" key="1">
    <source>
        <dbReference type="SAM" id="MobiDB-lite"/>
    </source>
</evidence>
<proteinExistence type="predicted"/>
<accession>R0LSW9</accession>
<protein>
    <submittedName>
        <fullName evidence="2">Uncharacterized protein</fullName>
    </submittedName>
</protein>
<evidence type="ECO:0000313" key="2">
    <source>
        <dbReference type="EMBL" id="EOB03498.1"/>
    </source>
</evidence>
<feature type="compositionally biased region" description="Basic residues" evidence="1">
    <location>
        <begin position="257"/>
        <end position="267"/>
    </location>
</feature>
<reference evidence="3" key="1">
    <citation type="journal article" date="2013" name="Nat. Genet.">
        <title>The duck genome and transcriptome provide insight into an avian influenza virus reservoir species.</title>
        <authorList>
            <person name="Huang Y."/>
            <person name="Li Y."/>
            <person name="Burt D.W."/>
            <person name="Chen H."/>
            <person name="Zhang Y."/>
            <person name="Qian W."/>
            <person name="Kim H."/>
            <person name="Gan S."/>
            <person name="Zhao Y."/>
            <person name="Li J."/>
            <person name="Yi K."/>
            <person name="Feng H."/>
            <person name="Zhu P."/>
            <person name="Li B."/>
            <person name="Liu Q."/>
            <person name="Fairley S."/>
            <person name="Magor K.E."/>
            <person name="Du Z."/>
            <person name="Hu X."/>
            <person name="Goodman L."/>
            <person name="Tafer H."/>
            <person name="Vignal A."/>
            <person name="Lee T."/>
            <person name="Kim K.W."/>
            <person name="Sheng Z."/>
            <person name="An Y."/>
            <person name="Searle S."/>
            <person name="Herrero J."/>
            <person name="Groenen M.A."/>
            <person name="Crooijmans R.P."/>
            <person name="Faraut T."/>
            <person name="Cai Q."/>
            <person name="Webster R.G."/>
            <person name="Aldridge J.R."/>
            <person name="Warren W.C."/>
            <person name="Bartschat S."/>
            <person name="Kehr S."/>
            <person name="Marz M."/>
            <person name="Stadler P.F."/>
            <person name="Smith J."/>
            <person name="Kraus R.H."/>
            <person name="Zhao Y."/>
            <person name="Ren L."/>
            <person name="Fei J."/>
            <person name="Morisson M."/>
            <person name="Kaiser P."/>
            <person name="Griffin D.K."/>
            <person name="Rao M."/>
            <person name="Pitel F."/>
            <person name="Wang J."/>
            <person name="Li N."/>
        </authorList>
    </citation>
    <scope>NUCLEOTIDE SEQUENCE [LARGE SCALE GENOMIC DNA]</scope>
</reference>
<gene>
    <name evidence="2" type="ORF">Anapl_04156</name>
</gene>
<keyword evidence="3" id="KW-1185">Reference proteome</keyword>
<dbReference type="AlphaFoldDB" id="R0LSW9"/>
<evidence type="ECO:0000313" key="3">
    <source>
        <dbReference type="Proteomes" id="UP000296049"/>
    </source>
</evidence>
<dbReference type="EMBL" id="KB742853">
    <property type="protein sequence ID" value="EOB03498.1"/>
    <property type="molecule type" value="Genomic_DNA"/>
</dbReference>